<evidence type="ECO:0000313" key="2">
    <source>
        <dbReference type="Proteomes" id="UP001638806"/>
    </source>
</evidence>
<reference evidence="1" key="1">
    <citation type="submission" date="2024-12" db="EMBL/GenBank/DDBJ databases">
        <title>Comparative genomics and development of molecular markers within Purpureocillium lilacinum and among Purpureocillium species.</title>
        <authorList>
            <person name="Yeh Z.-Y."/>
            <person name="Ni N.-T."/>
            <person name="Lo P.-H."/>
            <person name="Mushyakhwo K."/>
            <person name="Lin C.-F."/>
            <person name="Nai Y.-S."/>
        </authorList>
    </citation>
    <scope>NUCLEOTIDE SEQUENCE</scope>
    <source>
        <strain evidence="1">NCHU-NPUST-175</strain>
    </source>
</reference>
<organism evidence="1 2">
    <name type="scientific">Purpureocillium lilacinum</name>
    <name type="common">Paecilomyces lilacinus</name>
    <dbReference type="NCBI Taxonomy" id="33203"/>
    <lineage>
        <taxon>Eukaryota</taxon>
        <taxon>Fungi</taxon>
        <taxon>Dikarya</taxon>
        <taxon>Ascomycota</taxon>
        <taxon>Pezizomycotina</taxon>
        <taxon>Sordariomycetes</taxon>
        <taxon>Hypocreomycetidae</taxon>
        <taxon>Hypocreales</taxon>
        <taxon>Ophiocordycipitaceae</taxon>
        <taxon>Purpureocillium</taxon>
    </lineage>
</organism>
<protein>
    <submittedName>
        <fullName evidence="1">Uncharacterized protein</fullName>
    </submittedName>
</protein>
<name>A0ACC4DXJ2_PURLI</name>
<accession>A0ACC4DXJ2</accession>
<proteinExistence type="predicted"/>
<keyword evidence="2" id="KW-1185">Reference proteome</keyword>
<comment type="caution">
    <text evidence="1">The sequence shown here is derived from an EMBL/GenBank/DDBJ whole genome shotgun (WGS) entry which is preliminary data.</text>
</comment>
<sequence length="556" mass="61016">MRRSRRGAVKTERPGTDGGRVEWLSLVAAEKEGLAEVFQAVRKVGLKRGVAHGEGGVEGGGGRPHHSRPLQNVRASRAAAERKERASAQTATSITLELLRLRNHHHKTLLTRIAQQSTKGIQGEARRPPPSPRLRPYKALPRPSRPDRPALVAPEIKGTESRGPVAFAALRIVAQYSPPPGPCPIEKEDERNPMFGWGKAYDAYDPGAEAGPYDVSRRRRAGAETVLINATITTLSVPGRRRSTSAVPDTHWLLDNDHDDSLLPPHDLETALKSSSLAICNAVWLAQAALPRAPPAFARIQQELRRNLFQIVNLSSPSQPCPSSTFLSSVSRSSRLHHRGAGLQTHLQEPAALVHRRARNRLPHKHVHVLPHRRVGVPRYPRRVLGEELVQHPRQQLPRYRLLRLRLRVPSSSCVAAAALLLARRAVVRLRAASSPACSSGESNGSLDSAESAAVAAADARLFVLPLGRPRAPAEACFGGMANGFREQRPATTMLLWTEVRLPDGTSKLSGDLGRVASFKWWVEALSHPHAPQTTPLLDVAPRGRQFGSRRLKRRR</sequence>
<dbReference type="EMBL" id="JBGNUJ010000004">
    <property type="protein sequence ID" value="KAL3960254.1"/>
    <property type="molecule type" value="Genomic_DNA"/>
</dbReference>
<gene>
    <name evidence="1" type="ORF">ACCO45_005371</name>
</gene>
<dbReference type="Proteomes" id="UP001638806">
    <property type="component" value="Unassembled WGS sequence"/>
</dbReference>
<evidence type="ECO:0000313" key="1">
    <source>
        <dbReference type="EMBL" id="KAL3960254.1"/>
    </source>
</evidence>